<dbReference type="EMBL" id="AKCV02000015">
    <property type="protein sequence ID" value="TMS58303.1"/>
    <property type="molecule type" value="Genomic_DNA"/>
</dbReference>
<dbReference type="Proteomes" id="UP000004277">
    <property type="component" value="Unassembled WGS sequence"/>
</dbReference>
<keyword evidence="2" id="KW-1185">Reference proteome</keyword>
<protein>
    <submittedName>
        <fullName evidence="1">Uncharacterized protein</fullName>
    </submittedName>
</protein>
<gene>
    <name evidence="1" type="ORF">MW7_006000</name>
</gene>
<evidence type="ECO:0000313" key="2">
    <source>
        <dbReference type="Proteomes" id="UP000004277"/>
    </source>
</evidence>
<reference evidence="1" key="1">
    <citation type="submission" date="2019-05" db="EMBL/GenBank/DDBJ databases">
        <title>Revised genome assembly of Burkholderiaceae (previously Ralstonia) sp. PBA.</title>
        <authorList>
            <person name="Gan H.M."/>
        </authorList>
    </citation>
    <scope>NUCLEOTIDE SEQUENCE</scope>
    <source>
        <strain evidence="1">PBA</strain>
    </source>
</reference>
<accession>A0ACD3SQ79</accession>
<proteinExistence type="predicted"/>
<evidence type="ECO:0000313" key="1">
    <source>
        <dbReference type="EMBL" id="TMS58303.1"/>
    </source>
</evidence>
<comment type="caution">
    <text evidence="1">The sequence shown here is derived from an EMBL/GenBank/DDBJ whole genome shotgun (WGS) entry which is preliminary data.</text>
</comment>
<sequence length="133" mass="14993">MSGTGRTYFFGILLLLAACDQQVPEVPPPDQMANRDGMPQIAAPAAQAAWFSPNSSFSECHESKGPAVKIEQFVDGYQPRVKEFPDKYGAIYKVEVIQSNFNGTDTVWSYYRTQHACEYEEVDANKRLADKYR</sequence>
<name>A0ACD3SQ79_9BURK</name>
<organism evidence="1 2">
    <name type="scientific">Imbroritus primus</name>
    <dbReference type="NCBI Taxonomy" id="3058603"/>
    <lineage>
        <taxon>Bacteria</taxon>
        <taxon>Pseudomonadati</taxon>
        <taxon>Pseudomonadota</taxon>
        <taxon>Betaproteobacteria</taxon>
        <taxon>Burkholderiales</taxon>
        <taxon>Burkholderiaceae</taxon>
        <taxon>Imbroritus</taxon>
    </lineage>
</organism>